<accession>D5H650</accession>
<protein>
    <submittedName>
        <fullName evidence="1">Uncharacterized protein</fullName>
    </submittedName>
</protein>
<dbReference type="KEGG" id="srm:SRM_00584"/>
<reference evidence="2" key="2">
    <citation type="submission" date="2010-04" db="EMBL/GenBank/DDBJ databases">
        <title>Genome sequence of Salinibacter ruber M8.</title>
        <authorList>
            <consortium name="Genoscope"/>
        </authorList>
    </citation>
    <scope>NUCLEOTIDE SEQUENCE [LARGE SCALE GENOMIC DNA]</scope>
    <source>
        <strain evidence="2">M8</strain>
    </source>
</reference>
<gene>
    <name evidence="1" type="ordered locus">SRM_00584</name>
</gene>
<dbReference type="HOGENOM" id="CLU_1694274_0_0_10"/>
<evidence type="ECO:0000313" key="1">
    <source>
        <dbReference type="EMBL" id="CBH23505.1"/>
    </source>
</evidence>
<name>D5H650_SALRM</name>
<dbReference type="AlphaFoldDB" id="D5H650"/>
<reference evidence="1 2" key="1">
    <citation type="journal article" date="2010" name="ISME J.">
        <title>Fine-scale evolution: genomic, phenotypic and ecological differentiation in two coexisting Salinibacter ruber strains.</title>
        <authorList>
            <person name="Pena A."/>
            <person name="Teeling H."/>
            <person name="Huerta-Cepas J."/>
            <person name="Santos F."/>
            <person name="Yarza P."/>
            <person name="Brito-Echeverria J."/>
            <person name="Lucio M."/>
            <person name="Schmitt-Kopplin P."/>
            <person name="Meseguer I."/>
            <person name="Schenowitz C."/>
            <person name="Dossat C."/>
            <person name="Barbe V."/>
            <person name="Dopazo J."/>
            <person name="Rossello-Mora R."/>
            <person name="Schuler M."/>
            <person name="Glockner F.O."/>
            <person name="Amann R."/>
            <person name="Gabaldon T."/>
            <person name="Anton J."/>
        </authorList>
    </citation>
    <scope>NUCLEOTIDE SEQUENCE [LARGE SCALE GENOMIC DNA]</scope>
    <source>
        <strain evidence="1 2">M8</strain>
    </source>
</reference>
<sequence length="155" mass="16656">MGHISPKARSLGGGPGFFLCRYAIFAVLSRTIRLPPPPRGWEGGNGDDPHALGTDGCSPQVCVSHSSFAPMPTYTIIGFEKDGFDPFSSVATADTPAEAAQKAIQDTFIKTQGRRPPNTEALAQLENETGLFVVGIVEGGHDNLNEIVDHYEQWD</sequence>
<evidence type="ECO:0000313" key="2">
    <source>
        <dbReference type="Proteomes" id="UP000000933"/>
    </source>
</evidence>
<organism evidence="1 2">
    <name type="scientific">Salinibacter ruber (strain M8)</name>
    <dbReference type="NCBI Taxonomy" id="761659"/>
    <lineage>
        <taxon>Bacteria</taxon>
        <taxon>Pseudomonadati</taxon>
        <taxon>Rhodothermota</taxon>
        <taxon>Rhodothermia</taxon>
        <taxon>Rhodothermales</taxon>
        <taxon>Salinibacteraceae</taxon>
        <taxon>Salinibacter</taxon>
    </lineage>
</organism>
<dbReference type="Proteomes" id="UP000000933">
    <property type="component" value="Chromosome"/>
</dbReference>
<proteinExistence type="predicted"/>
<dbReference type="EMBL" id="FP565814">
    <property type="protein sequence ID" value="CBH23505.1"/>
    <property type="molecule type" value="Genomic_DNA"/>
</dbReference>